<evidence type="ECO:0000313" key="2">
    <source>
        <dbReference type="EMBL" id="EGR30409.1"/>
    </source>
</evidence>
<dbReference type="InParanoid" id="G0QWJ6"/>
<feature type="signal peptide" evidence="1">
    <location>
        <begin position="1"/>
        <end position="19"/>
    </location>
</feature>
<gene>
    <name evidence="2" type="ORF">IMG5_132810</name>
</gene>
<sequence>MNSTLKLFIFIGLVSIALAQLPSQTQCHVSCECDSQVTECAECNLCSRCRQQEGTQMVNRDFCQCLTPDWRLKQGSEWECERVGISVPVANCEWQLFNQIFNMVVHSKCSLEKAQNGQNFIQDIITYDWLRLTVQLDKECISQLVTRLLWAKDCTNYVPLDLQYVISQTQNSLTLRIPLIDIYNLTQNTQLTGDGRTIYQIVCFAIELGHLRRVIRQHRFQMRVYTNRDQVEVFHLTVEKQITEGCDKGQECIIVANLDTEGRTCSDQTCTSYLAQGTVPVYTVGNHMYVRILFKDNSYTKYLHVVTVKFIDDAGIYNYVRNIQWWTLRQGLGSTDVDILLFQPHVNALVEVSLKIALSQDALRNLAEKNEIDEVKQNFHVQVQSKPKNTETEKANFSSQLLCGLALSALTLIL</sequence>
<dbReference type="AlphaFoldDB" id="G0QWJ6"/>
<dbReference type="GeneID" id="14906522"/>
<feature type="chain" id="PRO_5003408008" evidence="1">
    <location>
        <begin position="20"/>
        <end position="414"/>
    </location>
</feature>
<protein>
    <submittedName>
        <fullName evidence="2">Uncharacterized protein</fullName>
    </submittedName>
</protein>
<organism evidence="2 3">
    <name type="scientific">Ichthyophthirius multifiliis</name>
    <name type="common">White spot disease agent</name>
    <name type="synonym">Ich</name>
    <dbReference type="NCBI Taxonomy" id="5932"/>
    <lineage>
        <taxon>Eukaryota</taxon>
        <taxon>Sar</taxon>
        <taxon>Alveolata</taxon>
        <taxon>Ciliophora</taxon>
        <taxon>Intramacronucleata</taxon>
        <taxon>Oligohymenophorea</taxon>
        <taxon>Hymenostomatida</taxon>
        <taxon>Ophryoglenina</taxon>
        <taxon>Ichthyophthirius</taxon>
    </lineage>
</organism>
<name>G0QWJ6_ICHMU</name>
<evidence type="ECO:0000256" key="1">
    <source>
        <dbReference type="SAM" id="SignalP"/>
    </source>
</evidence>
<accession>G0QWJ6</accession>
<dbReference type="eggNOG" id="ENOG502R2P7">
    <property type="taxonomic scope" value="Eukaryota"/>
</dbReference>
<keyword evidence="3" id="KW-1185">Reference proteome</keyword>
<dbReference type="Proteomes" id="UP000008983">
    <property type="component" value="Unassembled WGS sequence"/>
</dbReference>
<dbReference type="RefSeq" id="XP_004031996.1">
    <property type="nucleotide sequence ID" value="XM_004031948.1"/>
</dbReference>
<dbReference type="OrthoDB" id="324749at2759"/>
<dbReference type="STRING" id="857967.G0QWJ6"/>
<dbReference type="EMBL" id="GL983998">
    <property type="protein sequence ID" value="EGR30409.1"/>
    <property type="molecule type" value="Genomic_DNA"/>
</dbReference>
<proteinExistence type="predicted"/>
<evidence type="ECO:0000313" key="3">
    <source>
        <dbReference type="Proteomes" id="UP000008983"/>
    </source>
</evidence>
<keyword evidence="1" id="KW-0732">Signal</keyword>
<reference evidence="2 3" key="1">
    <citation type="submission" date="2011-07" db="EMBL/GenBank/DDBJ databases">
        <authorList>
            <person name="Coyne R."/>
            <person name="Brami D."/>
            <person name="Johnson J."/>
            <person name="Hostetler J."/>
            <person name="Hannick L."/>
            <person name="Clark T."/>
            <person name="Cassidy-Hanley D."/>
            <person name="Inman J."/>
        </authorList>
    </citation>
    <scope>NUCLEOTIDE SEQUENCE [LARGE SCALE GENOMIC DNA]</scope>
    <source>
        <strain evidence="2 3">G5</strain>
    </source>
</reference>